<accession>A0A0M0K4A6</accession>
<dbReference type="SMART" id="SM00185">
    <property type="entry name" value="ARM"/>
    <property type="match status" value="3"/>
</dbReference>
<reference evidence="4" key="1">
    <citation type="journal article" date="2015" name="PLoS Genet.">
        <title>Genome Sequence and Transcriptome Analyses of Chrysochromulina tobin: Metabolic Tools for Enhanced Algal Fitness in the Prominent Order Prymnesiales (Haptophyceae).</title>
        <authorList>
            <person name="Hovde B.T."/>
            <person name="Deodato C.R."/>
            <person name="Hunsperger H.M."/>
            <person name="Ryken S.A."/>
            <person name="Yost W."/>
            <person name="Jha R.K."/>
            <person name="Patterson J."/>
            <person name="Monnat R.J. Jr."/>
            <person name="Barlow S.B."/>
            <person name="Starkenburg S.R."/>
            <person name="Cattolico R.A."/>
        </authorList>
    </citation>
    <scope>NUCLEOTIDE SEQUENCE</scope>
    <source>
        <strain evidence="4">CCMP291</strain>
    </source>
</reference>
<evidence type="ECO:0000256" key="2">
    <source>
        <dbReference type="SAM" id="MobiDB-lite"/>
    </source>
</evidence>
<dbReference type="InterPro" id="IPR000225">
    <property type="entry name" value="Armadillo"/>
</dbReference>
<keyword evidence="1" id="KW-0175">Coiled coil</keyword>
<dbReference type="InterPro" id="IPR016024">
    <property type="entry name" value="ARM-type_fold"/>
</dbReference>
<dbReference type="AlphaFoldDB" id="A0A0M0K4A6"/>
<dbReference type="InterPro" id="IPR011989">
    <property type="entry name" value="ARM-like"/>
</dbReference>
<evidence type="ECO:0000313" key="3">
    <source>
        <dbReference type="EMBL" id="KOO33701.1"/>
    </source>
</evidence>
<protein>
    <submittedName>
        <fullName evidence="3">Uncharacterized protein</fullName>
    </submittedName>
</protein>
<name>A0A0M0K4A6_9EUKA</name>
<dbReference type="InterPro" id="IPR000048">
    <property type="entry name" value="IQ_motif_EF-hand-BS"/>
</dbReference>
<feature type="compositionally biased region" description="Low complexity" evidence="2">
    <location>
        <begin position="473"/>
        <end position="489"/>
    </location>
</feature>
<keyword evidence="4" id="KW-1185">Reference proteome</keyword>
<dbReference type="Proteomes" id="UP000037460">
    <property type="component" value="Unassembled WGS sequence"/>
</dbReference>
<dbReference type="SMART" id="SM00015">
    <property type="entry name" value="IQ"/>
    <property type="match status" value="5"/>
</dbReference>
<dbReference type="EMBL" id="JWZX01001449">
    <property type="protein sequence ID" value="KOO33701.1"/>
    <property type="molecule type" value="Genomic_DNA"/>
</dbReference>
<feature type="coiled-coil region" evidence="1">
    <location>
        <begin position="356"/>
        <end position="383"/>
    </location>
</feature>
<proteinExistence type="predicted"/>
<organism evidence="3 4">
    <name type="scientific">Chrysochromulina tobinii</name>
    <dbReference type="NCBI Taxonomy" id="1460289"/>
    <lineage>
        <taxon>Eukaryota</taxon>
        <taxon>Haptista</taxon>
        <taxon>Haptophyta</taxon>
        <taxon>Prymnesiophyceae</taxon>
        <taxon>Prymnesiales</taxon>
        <taxon>Chrysochromulinaceae</taxon>
        <taxon>Chrysochromulina</taxon>
    </lineage>
</organism>
<feature type="region of interest" description="Disordered" evidence="2">
    <location>
        <begin position="236"/>
        <end position="270"/>
    </location>
</feature>
<evidence type="ECO:0000256" key="1">
    <source>
        <dbReference type="SAM" id="Coils"/>
    </source>
</evidence>
<comment type="caution">
    <text evidence="3">The sequence shown here is derived from an EMBL/GenBank/DDBJ whole genome shotgun (WGS) entry which is preliminary data.</text>
</comment>
<evidence type="ECO:0000313" key="4">
    <source>
        <dbReference type="Proteomes" id="UP000037460"/>
    </source>
</evidence>
<feature type="region of interest" description="Disordered" evidence="2">
    <location>
        <begin position="144"/>
        <end position="163"/>
    </location>
</feature>
<feature type="compositionally biased region" description="Acidic residues" evidence="2">
    <location>
        <begin position="148"/>
        <end position="162"/>
    </location>
</feature>
<sequence>MFTDTKAGRAWGVRLKTGEVHTTSNAYYAGESGRLLYADGYPHGGRRGPIVGALLVIIIVDMDKGTLAIQIGDRPPVDTYVDLRGVKAAHVSKSAFAAIASSRPYAKPPSMSPARFAHLAAAQTASAVQRRLQPYSDEVQRATGAVAAEDDDDEEDSDEDADAAAAADEALFAAELEAAAAAVAAAMEAAAAAEENAAATRLQAIKRGREARAAAAARRAEVAEENSAATKLQAIKRGRDERARLAAQKGKKRASPTLGKIDLDEGPDAPPIQQQIAAALRQNAGKVLDLFREWDANGDGEAIRRGRAAREQAAAMRAALGSAEADSAADSAATTADGAADAAMAAEEKAAEEAVVAAAEVAAVAAEAAMEADEEQIKAATKLQAIKRGSSERAKVAKMKSEEAQAATKLQAIKRGQNERRAVAAQRAEETQAATKLQAMRRGQAARKETAAKHAHGLASHPSDAATALAEGAPVAPDSAAPDAAAASKAVEEVGPDADSGRQIDPDRIWSDSGSQIKAAKVEMQLAETANERRELQAKAAADAPKAAIVKMQAEKDKAALEAALRDAPPFSARAVEKAEVTRSVAEQGVSAFVTAPSDSIADALEALRATAEVAYGADASAIGAAIRDGGAIPHLVACIGSSDSDVQHSAMSLLGNLLSDVYDRESRATLAIFVADGGLAALQRCLRAPEPTNLYACAALQNVTSLDPFDTCAKLREQGCAADLLTLVSSSDETVSSYATAVLANLRAYDPFAEDDDEVEEAIRMRRLAAIVEQMRTGKAVAAVQGAAIRWIRWVRRRQALLADEAAAERAASLIEF</sequence>
<feature type="compositionally biased region" description="Basic and acidic residues" evidence="2">
    <location>
        <begin position="499"/>
        <end position="510"/>
    </location>
</feature>
<feature type="region of interest" description="Disordered" evidence="2">
    <location>
        <begin position="442"/>
        <end position="510"/>
    </location>
</feature>
<dbReference type="OrthoDB" id="252964at2759"/>
<dbReference type="Gene3D" id="1.25.10.10">
    <property type="entry name" value="Leucine-rich Repeat Variant"/>
    <property type="match status" value="1"/>
</dbReference>
<dbReference type="SUPFAM" id="SSF48371">
    <property type="entry name" value="ARM repeat"/>
    <property type="match status" value="1"/>
</dbReference>
<dbReference type="PROSITE" id="PS50096">
    <property type="entry name" value="IQ"/>
    <property type="match status" value="5"/>
</dbReference>
<gene>
    <name evidence="3" type="ORF">Ctob_011937</name>
</gene>